<reference evidence="2" key="1">
    <citation type="submission" date="2021-03" db="EMBL/GenBank/DDBJ databases">
        <title>Draft genome sequence of rust myrtle Austropuccinia psidii MF-1, a brazilian biotype.</title>
        <authorList>
            <person name="Quecine M.C."/>
            <person name="Pachon D.M.R."/>
            <person name="Bonatelli M.L."/>
            <person name="Correr F.H."/>
            <person name="Franceschini L.M."/>
            <person name="Leite T.F."/>
            <person name="Margarido G.R.A."/>
            <person name="Almeida C.A."/>
            <person name="Ferrarezi J.A."/>
            <person name="Labate C.A."/>
        </authorList>
    </citation>
    <scope>NUCLEOTIDE SEQUENCE</scope>
    <source>
        <strain evidence="2">MF-1</strain>
    </source>
</reference>
<sequence length="113" mass="12327">MPQTLGNSSELNEQRPSALESGSEISDMVSSHELGIEVEIQSHENKQDTPVIPEFESQPPSSQKPNFKSYEKEQTVEPCAPTGDAGKDDIILSGKVEIIFNEQLVSNIAQTNA</sequence>
<protein>
    <submittedName>
        <fullName evidence="2">Uncharacterized protein</fullName>
    </submittedName>
</protein>
<evidence type="ECO:0000313" key="3">
    <source>
        <dbReference type="Proteomes" id="UP000765509"/>
    </source>
</evidence>
<evidence type="ECO:0000313" key="2">
    <source>
        <dbReference type="EMBL" id="MBW0481761.1"/>
    </source>
</evidence>
<dbReference type="AlphaFoldDB" id="A0A9Q3CFJ7"/>
<dbReference type="Proteomes" id="UP000765509">
    <property type="component" value="Unassembled WGS sequence"/>
</dbReference>
<gene>
    <name evidence="2" type="ORF">O181_021476</name>
</gene>
<feature type="compositionally biased region" description="Polar residues" evidence="1">
    <location>
        <begin position="1"/>
        <end position="15"/>
    </location>
</feature>
<keyword evidence="3" id="KW-1185">Reference proteome</keyword>
<dbReference type="EMBL" id="AVOT02006508">
    <property type="protein sequence ID" value="MBW0481761.1"/>
    <property type="molecule type" value="Genomic_DNA"/>
</dbReference>
<organism evidence="2 3">
    <name type="scientific">Austropuccinia psidii MF-1</name>
    <dbReference type="NCBI Taxonomy" id="1389203"/>
    <lineage>
        <taxon>Eukaryota</taxon>
        <taxon>Fungi</taxon>
        <taxon>Dikarya</taxon>
        <taxon>Basidiomycota</taxon>
        <taxon>Pucciniomycotina</taxon>
        <taxon>Pucciniomycetes</taxon>
        <taxon>Pucciniales</taxon>
        <taxon>Sphaerophragmiaceae</taxon>
        <taxon>Austropuccinia</taxon>
    </lineage>
</organism>
<accession>A0A9Q3CFJ7</accession>
<proteinExistence type="predicted"/>
<feature type="region of interest" description="Disordered" evidence="1">
    <location>
        <begin position="1"/>
        <end position="88"/>
    </location>
</feature>
<comment type="caution">
    <text evidence="2">The sequence shown here is derived from an EMBL/GenBank/DDBJ whole genome shotgun (WGS) entry which is preliminary data.</text>
</comment>
<name>A0A9Q3CFJ7_9BASI</name>
<evidence type="ECO:0000256" key="1">
    <source>
        <dbReference type="SAM" id="MobiDB-lite"/>
    </source>
</evidence>